<dbReference type="InterPro" id="IPR006311">
    <property type="entry name" value="TAT_signal"/>
</dbReference>
<reference evidence="3" key="1">
    <citation type="submission" date="2023-08" db="EMBL/GenBank/DDBJ databases">
        <title>Rhodospirillaceae gen. nov., a novel taxon isolated from the Yangtze River Yuezi River estuary sludge.</title>
        <authorList>
            <person name="Ruan L."/>
        </authorList>
    </citation>
    <scope>NUCLEOTIDE SEQUENCE [LARGE SCALE GENOMIC DNA]</scope>
    <source>
        <strain evidence="3">R-7</strain>
    </source>
</reference>
<feature type="chain" id="PRO_5045370798" description="Secreted protein" evidence="1">
    <location>
        <begin position="28"/>
        <end position="96"/>
    </location>
</feature>
<dbReference type="Proteomes" id="UP001230156">
    <property type="component" value="Unassembled WGS sequence"/>
</dbReference>
<evidence type="ECO:0000256" key="1">
    <source>
        <dbReference type="SAM" id="SignalP"/>
    </source>
</evidence>
<dbReference type="EMBL" id="JAUYVI010000002">
    <property type="protein sequence ID" value="MDQ7246906.1"/>
    <property type="molecule type" value="Genomic_DNA"/>
</dbReference>
<accession>A0ABU0YGR0</accession>
<dbReference type="RefSeq" id="WP_379954322.1">
    <property type="nucleotide sequence ID" value="NZ_JAUYVI010000002.1"/>
</dbReference>
<name>A0ABU0YGR0_9PROT</name>
<evidence type="ECO:0008006" key="4">
    <source>
        <dbReference type="Google" id="ProtNLM"/>
    </source>
</evidence>
<keyword evidence="3" id="KW-1185">Reference proteome</keyword>
<gene>
    <name evidence="2" type="ORF">Q8A70_04490</name>
</gene>
<organism evidence="2 3">
    <name type="scientific">Dongia sedimenti</name>
    <dbReference type="NCBI Taxonomy" id="3064282"/>
    <lineage>
        <taxon>Bacteria</taxon>
        <taxon>Pseudomonadati</taxon>
        <taxon>Pseudomonadota</taxon>
        <taxon>Alphaproteobacteria</taxon>
        <taxon>Rhodospirillales</taxon>
        <taxon>Dongiaceae</taxon>
        <taxon>Dongia</taxon>
    </lineage>
</organism>
<protein>
    <recommendedName>
        <fullName evidence="4">Secreted protein</fullName>
    </recommendedName>
</protein>
<feature type="signal peptide" evidence="1">
    <location>
        <begin position="1"/>
        <end position="27"/>
    </location>
</feature>
<comment type="caution">
    <text evidence="2">The sequence shown here is derived from an EMBL/GenBank/DDBJ whole genome shotgun (WGS) entry which is preliminary data.</text>
</comment>
<evidence type="ECO:0000313" key="3">
    <source>
        <dbReference type="Proteomes" id="UP001230156"/>
    </source>
</evidence>
<dbReference type="PROSITE" id="PS51318">
    <property type="entry name" value="TAT"/>
    <property type="match status" value="1"/>
</dbReference>
<proteinExistence type="predicted"/>
<sequence length="96" mass="9639">MLTRRELLGTAIAGSAAFVAGASAAQAFTEQPMPPAVAAEYMAGCSGAGVAGHDQLMQSARALLKGEIAKGVKLATAEEIVTCPICGCRMVVTASN</sequence>
<evidence type="ECO:0000313" key="2">
    <source>
        <dbReference type="EMBL" id="MDQ7246906.1"/>
    </source>
</evidence>
<keyword evidence="1" id="KW-0732">Signal</keyword>